<reference evidence="1 2" key="1">
    <citation type="submission" date="2016-03" db="EMBL/GenBank/DDBJ databases">
        <title>EvidentialGene: Evidence-directed Construction of Genes on Genomes.</title>
        <authorList>
            <person name="Gilbert D.G."/>
            <person name="Choi J.-H."/>
            <person name="Mockaitis K."/>
            <person name="Colbourne J."/>
            <person name="Pfrender M."/>
        </authorList>
    </citation>
    <scope>NUCLEOTIDE SEQUENCE [LARGE SCALE GENOMIC DNA]</scope>
    <source>
        <strain evidence="1 2">Xinb3</strain>
        <tissue evidence="1">Complete organism</tissue>
    </source>
</reference>
<name>A0A162CH23_9CRUS</name>
<comment type="caution">
    <text evidence="1">The sequence shown here is derived from an EMBL/GenBank/DDBJ whole genome shotgun (WGS) entry which is preliminary data.</text>
</comment>
<protein>
    <submittedName>
        <fullName evidence="1">Uncharacterized protein</fullName>
    </submittedName>
</protein>
<sequence>MVPSTLGPPILRVNSRLGHGRPIKRVIHVQSTRNHRCMCTQSLRLEFANILSTPDEKSNEILVLRL</sequence>
<organism evidence="1 2">
    <name type="scientific">Daphnia magna</name>
    <dbReference type="NCBI Taxonomy" id="35525"/>
    <lineage>
        <taxon>Eukaryota</taxon>
        <taxon>Metazoa</taxon>
        <taxon>Ecdysozoa</taxon>
        <taxon>Arthropoda</taxon>
        <taxon>Crustacea</taxon>
        <taxon>Branchiopoda</taxon>
        <taxon>Diplostraca</taxon>
        <taxon>Cladocera</taxon>
        <taxon>Anomopoda</taxon>
        <taxon>Daphniidae</taxon>
        <taxon>Daphnia</taxon>
    </lineage>
</organism>
<accession>A0A162CH23</accession>
<dbReference type="AlphaFoldDB" id="A0A162CH23"/>
<evidence type="ECO:0000313" key="2">
    <source>
        <dbReference type="Proteomes" id="UP000076858"/>
    </source>
</evidence>
<evidence type="ECO:0000313" key="1">
    <source>
        <dbReference type="EMBL" id="KZS20191.1"/>
    </source>
</evidence>
<proteinExistence type="predicted"/>
<gene>
    <name evidence="1" type="ORF">APZ42_013201</name>
</gene>
<keyword evidence="2" id="KW-1185">Reference proteome</keyword>
<dbReference type="Proteomes" id="UP000076858">
    <property type="component" value="Unassembled WGS sequence"/>
</dbReference>
<dbReference type="EMBL" id="LRGB01000243">
    <property type="protein sequence ID" value="KZS20191.1"/>
    <property type="molecule type" value="Genomic_DNA"/>
</dbReference>